<name>A0A140IE81_9RHOO</name>
<organism evidence="2 3">
    <name type="scientific">Thauera humireducens</name>
    <dbReference type="NCBI Taxonomy" id="1134435"/>
    <lineage>
        <taxon>Bacteria</taxon>
        <taxon>Pseudomonadati</taxon>
        <taxon>Pseudomonadota</taxon>
        <taxon>Betaproteobacteria</taxon>
        <taxon>Rhodocyclales</taxon>
        <taxon>Zoogloeaceae</taxon>
        <taxon>Thauera</taxon>
    </lineage>
</organism>
<dbReference type="InterPro" id="IPR045584">
    <property type="entry name" value="Pilin-like"/>
</dbReference>
<proteinExistence type="predicted"/>
<dbReference type="AlphaFoldDB" id="A0A140IE81"/>
<dbReference type="Pfam" id="PF03934">
    <property type="entry name" value="T2SSK"/>
    <property type="match status" value="1"/>
</dbReference>
<gene>
    <name evidence="2" type="ORF">AC731_003345</name>
</gene>
<evidence type="ECO:0000259" key="1">
    <source>
        <dbReference type="Pfam" id="PF03934"/>
    </source>
</evidence>
<protein>
    <recommendedName>
        <fullName evidence="1">T2SS protein K second SAM-like domain-containing protein</fullName>
    </recommendedName>
</protein>
<dbReference type="Proteomes" id="UP000036902">
    <property type="component" value="Chromosome"/>
</dbReference>
<evidence type="ECO:0000313" key="2">
    <source>
        <dbReference type="EMBL" id="AMO36056.1"/>
    </source>
</evidence>
<reference evidence="3" key="1">
    <citation type="submission" date="2016-03" db="EMBL/GenBank/DDBJ databases">
        <authorList>
            <person name="Ma C."/>
            <person name="Zhou S."/>
            <person name="Yang G."/>
        </authorList>
    </citation>
    <scope>NUCLEOTIDE SEQUENCE [LARGE SCALE GENOMIC DNA]</scope>
    <source>
        <strain evidence="3">SgZ-1</strain>
    </source>
</reference>
<dbReference type="InterPro" id="IPR049179">
    <property type="entry name" value="T2SSK_SAM-like_2nd"/>
</dbReference>
<dbReference type="EMBL" id="CP014646">
    <property type="protein sequence ID" value="AMO36056.1"/>
    <property type="molecule type" value="Genomic_DNA"/>
</dbReference>
<evidence type="ECO:0000313" key="3">
    <source>
        <dbReference type="Proteomes" id="UP000036902"/>
    </source>
</evidence>
<dbReference type="STRING" id="1134435.AC731_003345"/>
<keyword evidence="3" id="KW-1185">Reference proteome</keyword>
<accession>A0A140IE81</accession>
<dbReference type="Gene3D" id="3.30.1300.30">
    <property type="entry name" value="GSPII I/J protein-like"/>
    <property type="match status" value="1"/>
</dbReference>
<dbReference type="KEGG" id="thu:AC731_003345"/>
<sequence length="210" mass="22437">MLARLDTRIELASDRDDFVQARQLALSALDLARQMLEADTRNSRIDWLGEPWAQVQQPALHADGRIQLMITDASADAALNGMIGQAAGGDGGGGTQAARYPSVPVPTPLRVPVNINTAPAIILPAILPGATPAQARAIAEQLRTEPAPTLRALAERLPEGVELPHPEQVGVTSDTFLAEAVVQYRVATVTLQALLVRESDSVRVLALRQH</sequence>
<feature type="domain" description="T2SS protein K second SAM-like" evidence="1">
    <location>
        <begin position="113"/>
        <end position="157"/>
    </location>
</feature>
<dbReference type="SUPFAM" id="SSF54523">
    <property type="entry name" value="Pili subunits"/>
    <property type="match status" value="1"/>
</dbReference>